<evidence type="ECO:0000313" key="2">
    <source>
        <dbReference type="Proteomes" id="UP000641646"/>
    </source>
</evidence>
<protein>
    <submittedName>
        <fullName evidence="1">Uncharacterized protein</fullName>
    </submittedName>
</protein>
<reference evidence="1" key="1">
    <citation type="journal article" date="2015" name="ISME J.">
        <title>Draft Genome Sequence of Streptomyces incarnatus NRRL8089, which Produces the Nucleoside Antibiotic Sinefungin.</title>
        <authorList>
            <person name="Oshima K."/>
            <person name="Hattori M."/>
            <person name="Shimizu H."/>
            <person name="Fukuda K."/>
            <person name="Nemoto M."/>
            <person name="Inagaki K."/>
            <person name="Tamura T."/>
        </authorList>
    </citation>
    <scope>NUCLEOTIDE SEQUENCE</scope>
    <source>
        <strain evidence="1">FACHB-1375</strain>
    </source>
</reference>
<dbReference type="Proteomes" id="UP000641646">
    <property type="component" value="Unassembled WGS sequence"/>
</dbReference>
<organism evidence="1 2">
    <name type="scientific">Aerosakkonema funiforme FACHB-1375</name>
    <dbReference type="NCBI Taxonomy" id="2949571"/>
    <lineage>
        <taxon>Bacteria</taxon>
        <taxon>Bacillati</taxon>
        <taxon>Cyanobacteriota</taxon>
        <taxon>Cyanophyceae</taxon>
        <taxon>Oscillatoriophycideae</taxon>
        <taxon>Aerosakkonematales</taxon>
        <taxon>Aerosakkonemataceae</taxon>
        <taxon>Aerosakkonema</taxon>
    </lineage>
</organism>
<sequence>MPVRQLNRVAAFHHVVLLYLKTLAGVAKPTLVEPGLGDRQKQIKSQSLKLSDLSCFLRF</sequence>
<evidence type="ECO:0000313" key="1">
    <source>
        <dbReference type="EMBL" id="MBD2185704.1"/>
    </source>
</evidence>
<reference evidence="1" key="2">
    <citation type="submission" date="2020-08" db="EMBL/GenBank/DDBJ databases">
        <authorList>
            <person name="Chen M."/>
            <person name="Teng W."/>
            <person name="Zhao L."/>
            <person name="Hu C."/>
            <person name="Zhou Y."/>
            <person name="Han B."/>
            <person name="Song L."/>
            <person name="Shu W."/>
        </authorList>
    </citation>
    <scope>NUCLEOTIDE SEQUENCE</scope>
    <source>
        <strain evidence="1">FACHB-1375</strain>
    </source>
</reference>
<dbReference type="RefSeq" id="WP_190474262.1">
    <property type="nucleotide sequence ID" value="NZ_JACJPW010000137.1"/>
</dbReference>
<dbReference type="EMBL" id="JACJPW010000137">
    <property type="protein sequence ID" value="MBD2185704.1"/>
    <property type="molecule type" value="Genomic_DNA"/>
</dbReference>
<accession>A0A926VL17</accession>
<keyword evidence="2" id="KW-1185">Reference proteome</keyword>
<dbReference type="AlphaFoldDB" id="A0A926VL17"/>
<proteinExistence type="predicted"/>
<gene>
    <name evidence="1" type="ORF">H6G03_32360</name>
</gene>
<name>A0A926VL17_9CYAN</name>
<comment type="caution">
    <text evidence="1">The sequence shown here is derived from an EMBL/GenBank/DDBJ whole genome shotgun (WGS) entry which is preliminary data.</text>
</comment>